<feature type="compositionally biased region" description="Basic and acidic residues" evidence="1">
    <location>
        <begin position="71"/>
        <end position="81"/>
    </location>
</feature>
<evidence type="ECO:0000256" key="1">
    <source>
        <dbReference type="SAM" id="MobiDB-lite"/>
    </source>
</evidence>
<gene>
    <name evidence="2" type="ORF">C1SCF055_LOCUS16878</name>
</gene>
<feature type="compositionally biased region" description="Basic and acidic residues" evidence="1">
    <location>
        <begin position="358"/>
        <end position="401"/>
    </location>
</feature>
<accession>A0A9P1FVB9</accession>
<organism evidence="2">
    <name type="scientific">Cladocopium goreaui</name>
    <dbReference type="NCBI Taxonomy" id="2562237"/>
    <lineage>
        <taxon>Eukaryota</taxon>
        <taxon>Sar</taxon>
        <taxon>Alveolata</taxon>
        <taxon>Dinophyceae</taxon>
        <taxon>Suessiales</taxon>
        <taxon>Symbiodiniaceae</taxon>
        <taxon>Cladocopium</taxon>
    </lineage>
</organism>
<sequence length="476" mass="53930">MADAAALFLAKGKALSAKLPGTGNANVAPEKPAKRRGLYDDDSLETPAPHGLAAAPSKVDQGDKPQTTRTLKREATDRYEKSYSGGLQKELFPRGKSFLDQSKYPDAQPQNESMDLDAEPDPIEEANEDELEGLGDECEGGEEEQPYEEDFPEEQHATEEQEDDEQEDDEQEDDEQEGHEPEQEDEDDEPAEETPMKRPAARAPAPVAKGKAASKAKAKAVVKKSPKKAAKAKAKCKASPPKKTKKDKKGKDRDAEEKEQDEEQDKEQDEDPAAALKRAETQELEVEKEKQAKFKAYKARKESPLSPPEIVQKYKDNKGCRDTYALLWEEWLHSNGDWSRSSYVTSLQKVSSTEEETEAQKERRLKREREQEEKKQKKEQERENKRKEREEEKEKIRDAKKVAGQLTSKISDVRPNKILSESLVKSYDKQMAQLQRVRDALQNGIDRNEEAGLKKLVQAGEIALRNYKAFLEQFKC</sequence>
<dbReference type="AlphaFoldDB" id="A0A9P1FVB9"/>
<evidence type="ECO:0000313" key="2">
    <source>
        <dbReference type="EMBL" id="CAI3989838.1"/>
    </source>
</evidence>
<feature type="compositionally biased region" description="Acidic residues" evidence="1">
    <location>
        <begin position="257"/>
        <end position="272"/>
    </location>
</feature>
<feature type="compositionally biased region" description="Acidic residues" evidence="1">
    <location>
        <begin position="114"/>
        <end position="152"/>
    </location>
</feature>
<feature type="compositionally biased region" description="Basic residues" evidence="1">
    <location>
        <begin position="212"/>
        <end position="248"/>
    </location>
</feature>
<protein>
    <submittedName>
        <fullName evidence="2">Uncharacterized protein</fullName>
    </submittedName>
</protein>
<feature type="compositionally biased region" description="Acidic residues" evidence="1">
    <location>
        <begin position="160"/>
        <end position="192"/>
    </location>
</feature>
<feature type="region of interest" description="Disordered" evidence="1">
    <location>
        <begin position="341"/>
        <end position="408"/>
    </location>
</feature>
<dbReference type="EMBL" id="CAMXCT030001410">
    <property type="protein sequence ID" value="CAL4777150.1"/>
    <property type="molecule type" value="Genomic_DNA"/>
</dbReference>
<feature type="compositionally biased region" description="Polar residues" evidence="1">
    <location>
        <begin position="341"/>
        <end position="351"/>
    </location>
</feature>
<evidence type="ECO:0000313" key="4">
    <source>
        <dbReference type="Proteomes" id="UP001152797"/>
    </source>
</evidence>
<keyword evidence="4" id="KW-1185">Reference proteome</keyword>
<dbReference type="Proteomes" id="UP001152797">
    <property type="component" value="Unassembled WGS sequence"/>
</dbReference>
<dbReference type="EMBL" id="CAMXCT020001410">
    <property type="protein sequence ID" value="CAL1143213.1"/>
    <property type="molecule type" value="Genomic_DNA"/>
</dbReference>
<reference evidence="3" key="2">
    <citation type="submission" date="2024-04" db="EMBL/GenBank/DDBJ databases">
        <authorList>
            <person name="Chen Y."/>
            <person name="Shah S."/>
            <person name="Dougan E. K."/>
            <person name="Thang M."/>
            <person name="Chan C."/>
        </authorList>
    </citation>
    <scope>NUCLEOTIDE SEQUENCE [LARGE SCALE GENOMIC DNA]</scope>
</reference>
<name>A0A9P1FVB9_9DINO</name>
<evidence type="ECO:0000313" key="3">
    <source>
        <dbReference type="EMBL" id="CAL1143213.1"/>
    </source>
</evidence>
<proteinExistence type="predicted"/>
<comment type="caution">
    <text evidence="2">The sequence shown here is derived from an EMBL/GenBank/DDBJ whole genome shotgun (WGS) entry which is preliminary data.</text>
</comment>
<feature type="compositionally biased region" description="Basic and acidic residues" evidence="1">
    <location>
        <begin position="277"/>
        <end position="289"/>
    </location>
</feature>
<feature type="region of interest" description="Disordered" evidence="1">
    <location>
        <begin position="17"/>
        <end position="289"/>
    </location>
</feature>
<dbReference type="EMBL" id="CAMXCT010001410">
    <property type="protein sequence ID" value="CAI3989838.1"/>
    <property type="molecule type" value="Genomic_DNA"/>
</dbReference>
<feature type="compositionally biased region" description="Low complexity" evidence="1">
    <location>
        <begin position="197"/>
        <end position="211"/>
    </location>
</feature>
<reference evidence="2" key="1">
    <citation type="submission" date="2022-10" db="EMBL/GenBank/DDBJ databases">
        <authorList>
            <person name="Chen Y."/>
            <person name="Dougan E. K."/>
            <person name="Chan C."/>
            <person name="Rhodes N."/>
            <person name="Thang M."/>
        </authorList>
    </citation>
    <scope>NUCLEOTIDE SEQUENCE</scope>
</reference>